<gene>
    <name evidence="2" type="ORF">OKIOD_LOCUS15969</name>
</gene>
<protein>
    <submittedName>
        <fullName evidence="2">Oidioi.mRNA.OKI2018_I69.chr2.g7204.t3.cds</fullName>
    </submittedName>
</protein>
<keyword evidence="3" id="KW-1185">Reference proteome</keyword>
<feature type="compositionally biased region" description="Basic and acidic residues" evidence="1">
    <location>
        <begin position="25"/>
        <end position="41"/>
    </location>
</feature>
<sequence length="86" mass="9661">MFHESIKSSQGDPKFFGPENSKFPHVPEERTNSEKSQEKPTSHQNRSPQVPEDSSLGLFDQFGLFLPVQTDLTETDPDQLIKSSLG</sequence>
<proteinExistence type="predicted"/>
<evidence type="ECO:0000313" key="3">
    <source>
        <dbReference type="Proteomes" id="UP001158576"/>
    </source>
</evidence>
<accession>A0ABN7T8Y3</accession>
<evidence type="ECO:0000256" key="1">
    <source>
        <dbReference type="SAM" id="MobiDB-lite"/>
    </source>
</evidence>
<organism evidence="2 3">
    <name type="scientific">Oikopleura dioica</name>
    <name type="common">Tunicate</name>
    <dbReference type="NCBI Taxonomy" id="34765"/>
    <lineage>
        <taxon>Eukaryota</taxon>
        <taxon>Metazoa</taxon>
        <taxon>Chordata</taxon>
        <taxon>Tunicata</taxon>
        <taxon>Appendicularia</taxon>
        <taxon>Copelata</taxon>
        <taxon>Oikopleuridae</taxon>
        <taxon>Oikopleura</taxon>
    </lineage>
</organism>
<evidence type="ECO:0000313" key="2">
    <source>
        <dbReference type="EMBL" id="CAG5113057.1"/>
    </source>
</evidence>
<dbReference type="EMBL" id="OU015567">
    <property type="protein sequence ID" value="CAG5113057.1"/>
    <property type="molecule type" value="Genomic_DNA"/>
</dbReference>
<feature type="region of interest" description="Disordered" evidence="1">
    <location>
        <begin position="1"/>
        <end position="56"/>
    </location>
</feature>
<reference evidence="2 3" key="1">
    <citation type="submission" date="2021-04" db="EMBL/GenBank/DDBJ databases">
        <authorList>
            <person name="Bliznina A."/>
        </authorList>
    </citation>
    <scope>NUCLEOTIDE SEQUENCE [LARGE SCALE GENOMIC DNA]</scope>
</reference>
<dbReference type="Proteomes" id="UP001158576">
    <property type="component" value="Chromosome 2"/>
</dbReference>
<name>A0ABN7T8Y3_OIKDI</name>